<evidence type="ECO:0000313" key="5">
    <source>
        <dbReference type="Proteomes" id="UP000229459"/>
    </source>
</evidence>
<dbReference type="Pfam" id="PF00534">
    <property type="entry name" value="Glycos_transf_1"/>
    <property type="match status" value="1"/>
</dbReference>
<evidence type="ECO:0000313" key="4">
    <source>
        <dbReference type="EMBL" id="PIP52871.1"/>
    </source>
</evidence>
<evidence type="ECO:0000256" key="1">
    <source>
        <dbReference type="ARBA" id="ARBA00022679"/>
    </source>
</evidence>
<dbReference type="PANTHER" id="PTHR46401:SF2">
    <property type="entry name" value="GLYCOSYLTRANSFERASE WBBK-RELATED"/>
    <property type="match status" value="1"/>
</dbReference>
<accession>A0A2H0B5G9</accession>
<dbReference type="InterPro" id="IPR028098">
    <property type="entry name" value="Glyco_trans_4-like_N"/>
</dbReference>
<gene>
    <name evidence="4" type="ORF">COX08_04150</name>
</gene>
<dbReference type="Gene3D" id="3.40.50.2000">
    <property type="entry name" value="Glycogen Phosphorylase B"/>
    <property type="match status" value="2"/>
</dbReference>
<dbReference type="GO" id="GO:0016757">
    <property type="term" value="F:glycosyltransferase activity"/>
    <property type="evidence" value="ECO:0007669"/>
    <property type="project" value="InterPro"/>
</dbReference>
<sequence>MLIGIDGNEANVEQKVGSNVYAFNLLQQLSLLTNKRSDLKFRIYLKNKPNNSLPLKNPAWNYIVTGPAKAWTQWRLPSQLYFEKLKGSGSDIFFSPGHYGPRKSPIKSVITIMDLAFLHFPNEFLEKDLKQLTAWTQYSVKQAAHIFTISQFSKDDIVDNYHIDPEKITVTYPGFDMTLNKTERDNSYQNLKKQYGIDLPYFLFIGTIQPRKNLERLFVAFSHLKNLAEFKNHQLIIVGKKGWLYEPIMLKVRDLGLVDSVIFTGFLSEFEKHELLRYSLGLVMPSLFEGFGIPVLEALSLGVPVITSRASSLPEVAGPQAMYIEDPTSVVEIEKSLVRMIELPVNQRMEMIAEGKKYASKFSWRQCAQTTIDVLSGLVEQNNKYVKRF</sequence>
<evidence type="ECO:0008006" key="6">
    <source>
        <dbReference type="Google" id="ProtNLM"/>
    </source>
</evidence>
<name>A0A2H0B5G9_9BACT</name>
<keyword evidence="1" id="KW-0808">Transferase</keyword>
<dbReference type="Pfam" id="PF13439">
    <property type="entry name" value="Glyco_transf_4"/>
    <property type="match status" value="1"/>
</dbReference>
<dbReference type="SUPFAM" id="SSF53756">
    <property type="entry name" value="UDP-Glycosyltransferase/glycogen phosphorylase"/>
    <property type="match status" value="1"/>
</dbReference>
<dbReference type="Proteomes" id="UP000229459">
    <property type="component" value="Unassembled WGS sequence"/>
</dbReference>
<dbReference type="EMBL" id="PCSR01000098">
    <property type="protein sequence ID" value="PIP52871.1"/>
    <property type="molecule type" value="Genomic_DNA"/>
</dbReference>
<comment type="caution">
    <text evidence="4">The sequence shown here is derived from an EMBL/GenBank/DDBJ whole genome shotgun (WGS) entry which is preliminary data.</text>
</comment>
<organism evidence="4 5">
    <name type="scientific">Candidatus Beckwithbacteria bacterium CG23_combo_of_CG06-09_8_20_14_all_34_8</name>
    <dbReference type="NCBI Taxonomy" id="1974497"/>
    <lineage>
        <taxon>Bacteria</taxon>
        <taxon>Candidatus Beckwithiibacteriota</taxon>
    </lineage>
</organism>
<dbReference type="CDD" id="cd03809">
    <property type="entry name" value="GT4_MtfB-like"/>
    <property type="match status" value="1"/>
</dbReference>
<feature type="domain" description="Glycosyltransferase subfamily 4-like N-terminal" evidence="3">
    <location>
        <begin position="99"/>
        <end position="177"/>
    </location>
</feature>
<evidence type="ECO:0000259" key="3">
    <source>
        <dbReference type="Pfam" id="PF13439"/>
    </source>
</evidence>
<feature type="domain" description="Glycosyl transferase family 1" evidence="2">
    <location>
        <begin position="191"/>
        <end position="357"/>
    </location>
</feature>
<dbReference type="GO" id="GO:0009103">
    <property type="term" value="P:lipopolysaccharide biosynthetic process"/>
    <property type="evidence" value="ECO:0007669"/>
    <property type="project" value="TreeGrafter"/>
</dbReference>
<dbReference type="InterPro" id="IPR001296">
    <property type="entry name" value="Glyco_trans_1"/>
</dbReference>
<dbReference type="AlphaFoldDB" id="A0A2H0B5G9"/>
<dbReference type="PANTHER" id="PTHR46401">
    <property type="entry name" value="GLYCOSYLTRANSFERASE WBBK-RELATED"/>
    <property type="match status" value="1"/>
</dbReference>
<protein>
    <recommendedName>
        <fullName evidence="6">Glycosyl transferase family 1 domain-containing protein</fullName>
    </recommendedName>
</protein>
<proteinExistence type="predicted"/>
<evidence type="ECO:0000259" key="2">
    <source>
        <dbReference type="Pfam" id="PF00534"/>
    </source>
</evidence>
<reference evidence="4 5" key="1">
    <citation type="submission" date="2017-09" db="EMBL/GenBank/DDBJ databases">
        <title>Depth-based differentiation of microbial function through sediment-hosted aquifers and enrichment of novel symbionts in the deep terrestrial subsurface.</title>
        <authorList>
            <person name="Probst A.J."/>
            <person name="Ladd B."/>
            <person name="Jarett J.K."/>
            <person name="Geller-Mcgrath D.E."/>
            <person name="Sieber C.M."/>
            <person name="Emerson J.B."/>
            <person name="Anantharaman K."/>
            <person name="Thomas B.C."/>
            <person name="Malmstrom R."/>
            <person name="Stieglmeier M."/>
            <person name="Klingl A."/>
            <person name="Woyke T."/>
            <person name="Ryan C.M."/>
            <person name="Banfield J.F."/>
        </authorList>
    </citation>
    <scope>NUCLEOTIDE SEQUENCE [LARGE SCALE GENOMIC DNA]</scope>
    <source>
        <strain evidence="4">CG23_combo_of_CG06-09_8_20_14_all_34_8</strain>
    </source>
</reference>